<evidence type="ECO:0000313" key="3">
    <source>
        <dbReference type="EMBL" id="MFD0948038.1"/>
    </source>
</evidence>
<gene>
    <name evidence="3" type="ORF">ACFQ1E_16970</name>
</gene>
<keyword evidence="1" id="KW-0812">Transmembrane</keyword>
<feature type="domain" description="HTH luxR-type" evidence="2">
    <location>
        <begin position="17"/>
        <end position="73"/>
    </location>
</feature>
<evidence type="ECO:0000256" key="1">
    <source>
        <dbReference type="SAM" id="Phobius"/>
    </source>
</evidence>
<keyword evidence="1" id="KW-1133">Transmembrane helix</keyword>
<dbReference type="Proteomes" id="UP001596977">
    <property type="component" value="Unassembled WGS sequence"/>
</dbReference>
<proteinExistence type="predicted"/>
<evidence type="ECO:0000259" key="2">
    <source>
        <dbReference type="SMART" id="SM00421"/>
    </source>
</evidence>
<dbReference type="InterPro" id="IPR016032">
    <property type="entry name" value="Sig_transdc_resp-reg_C-effctor"/>
</dbReference>
<comment type="caution">
    <text evidence="3">The sequence shown here is derived from an EMBL/GenBank/DDBJ whole genome shotgun (WGS) entry which is preliminary data.</text>
</comment>
<organism evidence="3 4">
    <name type="scientific">Sphingomonas canadensis</name>
    <dbReference type="NCBI Taxonomy" id="1219257"/>
    <lineage>
        <taxon>Bacteria</taxon>
        <taxon>Pseudomonadati</taxon>
        <taxon>Pseudomonadota</taxon>
        <taxon>Alphaproteobacteria</taxon>
        <taxon>Sphingomonadales</taxon>
        <taxon>Sphingomonadaceae</taxon>
        <taxon>Sphingomonas</taxon>
    </lineage>
</organism>
<keyword evidence="4" id="KW-1185">Reference proteome</keyword>
<dbReference type="InterPro" id="IPR000792">
    <property type="entry name" value="Tscrpt_reg_LuxR_C"/>
</dbReference>
<dbReference type="Pfam" id="PF00196">
    <property type="entry name" value="GerE"/>
    <property type="match status" value="1"/>
</dbReference>
<reference evidence="4" key="1">
    <citation type="journal article" date="2019" name="Int. J. Syst. Evol. Microbiol.">
        <title>The Global Catalogue of Microorganisms (GCM) 10K type strain sequencing project: providing services to taxonomists for standard genome sequencing and annotation.</title>
        <authorList>
            <consortium name="The Broad Institute Genomics Platform"/>
            <consortium name="The Broad Institute Genome Sequencing Center for Infectious Disease"/>
            <person name="Wu L."/>
            <person name="Ma J."/>
        </authorList>
    </citation>
    <scope>NUCLEOTIDE SEQUENCE [LARGE SCALE GENOMIC DNA]</scope>
    <source>
        <strain evidence="4">CCUG 62982</strain>
    </source>
</reference>
<evidence type="ECO:0000313" key="4">
    <source>
        <dbReference type="Proteomes" id="UP001596977"/>
    </source>
</evidence>
<feature type="transmembrane region" description="Helical" evidence="1">
    <location>
        <begin position="160"/>
        <end position="180"/>
    </location>
</feature>
<dbReference type="Gene3D" id="1.10.10.10">
    <property type="entry name" value="Winged helix-like DNA-binding domain superfamily/Winged helix DNA-binding domain"/>
    <property type="match status" value="1"/>
</dbReference>
<dbReference type="InterPro" id="IPR036388">
    <property type="entry name" value="WH-like_DNA-bd_sf"/>
</dbReference>
<dbReference type="SUPFAM" id="SSF46894">
    <property type="entry name" value="C-terminal effector domain of the bipartite response regulators"/>
    <property type="match status" value="1"/>
</dbReference>
<keyword evidence="1" id="KW-0472">Membrane</keyword>
<protein>
    <submittedName>
        <fullName evidence="3">Helix-turn-helix transcriptional regulator</fullName>
    </submittedName>
</protein>
<sequence>MAPEDRQSVGQQGIMPTEVLTEAQLACLRLVHKGPSKVIAKELGISHHTVDDHLREAIRRLGVTKRHEAAALLSHWEQAYPQGLRAQSPAVANSPEPAMIGVSPAMAGAEMPAQENLAKEERAEFGAPAIGSMGFGKVTQYWFGSLFAELTGKDRLRGTLILALIVSVIVLVLVGVGNAVQSSVQAYFGR</sequence>
<dbReference type="SMART" id="SM00421">
    <property type="entry name" value="HTH_LUXR"/>
    <property type="match status" value="1"/>
</dbReference>
<dbReference type="RefSeq" id="WP_264945853.1">
    <property type="nucleotide sequence ID" value="NZ_JAPDRA010000010.1"/>
</dbReference>
<name>A0ABW3H9D0_9SPHN</name>
<accession>A0ABW3H9D0</accession>
<dbReference type="EMBL" id="JBHTJG010000010">
    <property type="protein sequence ID" value="MFD0948038.1"/>
    <property type="molecule type" value="Genomic_DNA"/>
</dbReference>